<sequence length="324" mass="38024">MTEFGKIMNEKDTDLKTLKNENQSLKQDVVFYQQKINFLNNLLEAKDTEIKAKIQTVECLQENIKNLETRIENLSNTNHLKNEMVDYNSFLFTRLDDENARLRLENEKLKAKLNKIELDESQNETSPLKHAIQVQDVLQFAEIVEPEETTHKIEAIDTDFSFELTDETELNNSKQIKRINKDSLLIFNSNLKTNLDKYNLKIVNVDTNNRSIIIDQEAMTKNIQLCFFDRMNLIKVIKIDSNENLSLDFLKLFVQFKICTKLYGSSGFSLRKTESSHIKNSIRFTFNCRNQRLTNCKNKICAMYFIEHKVIFISWTGTRCDCKK</sequence>
<evidence type="ECO:0000313" key="3">
    <source>
        <dbReference type="Proteomes" id="UP000663879"/>
    </source>
</evidence>
<dbReference type="Proteomes" id="UP000663879">
    <property type="component" value="Unassembled WGS sequence"/>
</dbReference>
<dbReference type="EMBL" id="CAJNOC010008223">
    <property type="protein sequence ID" value="CAF1111960.1"/>
    <property type="molecule type" value="Genomic_DNA"/>
</dbReference>
<gene>
    <name evidence="2" type="ORF">OXX778_LOCUS21665</name>
</gene>
<accession>A0A814PXR0</accession>
<name>A0A814PXR0_9BILA</name>
<keyword evidence="3" id="KW-1185">Reference proteome</keyword>
<dbReference type="AlphaFoldDB" id="A0A814PXR0"/>
<feature type="coiled-coil region" evidence="1">
    <location>
        <begin position="8"/>
        <end position="124"/>
    </location>
</feature>
<keyword evidence="1" id="KW-0175">Coiled coil</keyword>
<reference evidence="2" key="1">
    <citation type="submission" date="2021-02" db="EMBL/GenBank/DDBJ databases">
        <authorList>
            <person name="Nowell W R."/>
        </authorList>
    </citation>
    <scope>NUCLEOTIDE SEQUENCE</scope>
    <source>
        <strain evidence="2">Ploen Becks lab</strain>
    </source>
</reference>
<proteinExistence type="predicted"/>
<comment type="caution">
    <text evidence="2">The sequence shown here is derived from an EMBL/GenBank/DDBJ whole genome shotgun (WGS) entry which is preliminary data.</text>
</comment>
<protein>
    <submittedName>
        <fullName evidence="2">Uncharacterized protein</fullName>
    </submittedName>
</protein>
<evidence type="ECO:0000313" key="2">
    <source>
        <dbReference type="EMBL" id="CAF1111960.1"/>
    </source>
</evidence>
<organism evidence="2 3">
    <name type="scientific">Brachionus calyciflorus</name>
    <dbReference type="NCBI Taxonomy" id="104777"/>
    <lineage>
        <taxon>Eukaryota</taxon>
        <taxon>Metazoa</taxon>
        <taxon>Spiralia</taxon>
        <taxon>Gnathifera</taxon>
        <taxon>Rotifera</taxon>
        <taxon>Eurotatoria</taxon>
        <taxon>Monogononta</taxon>
        <taxon>Pseudotrocha</taxon>
        <taxon>Ploima</taxon>
        <taxon>Brachionidae</taxon>
        <taxon>Brachionus</taxon>
    </lineage>
</organism>
<evidence type="ECO:0000256" key="1">
    <source>
        <dbReference type="SAM" id="Coils"/>
    </source>
</evidence>